<dbReference type="PIRSF" id="PIRSF036402">
    <property type="entry name" value="Ureas_acces_UreE"/>
    <property type="match status" value="1"/>
</dbReference>
<gene>
    <name evidence="5" type="primary">ureE</name>
    <name evidence="8" type="ORF">DN062_05625</name>
</gene>
<proteinExistence type="inferred from homology"/>
<dbReference type="GO" id="GO:0006457">
    <property type="term" value="P:protein folding"/>
    <property type="evidence" value="ECO:0007669"/>
    <property type="project" value="InterPro"/>
</dbReference>
<dbReference type="InterPro" id="IPR036118">
    <property type="entry name" value="UreE_N_sf"/>
</dbReference>
<evidence type="ECO:0000256" key="3">
    <source>
        <dbReference type="ARBA" id="ARBA00022596"/>
    </source>
</evidence>
<dbReference type="Pfam" id="PF02814">
    <property type="entry name" value="UreE_N"/>
    <property type="match status" value="1"/>
</dbReference>
<protein>
    <recommendedName>
        <fullName evidence="5">Urease accessory protein UreE</fullName>
    </recommendedName>
</protein>
<evidence type="ECO:0000256" key="5">
    <source>
        <dbReference type="HAMAP-Rule" id="MF_00822"/>
    </source>
</evidence>
<evidence type="ECO:0000256" key="4">
    <source>
        <dbReference type="ARBA" id="ARBA00023186"/>
    </source>
</evidence>
<evidence type="ECO:0000256" key="1">
    <source>
        <dbReference type="ARBA" id="ARBA00004496"/>
    </source>
</evidence>
<dbReference type="Gene3D" id="3.30.70.790">
    <property type="entry name" value="UreE, C-terminal domain"/>
    <property type="match status" value="1"/>
</dbReference>
<dbReference type="Pfam" id="PF05194">
    <property type="entry name" value="UreE_C"/>
    <property type="match status" value="1"/>
</dbReference>
<comment type="similarity">
    <text evidence="5">Belongs to the UreE family.</text>
</comment>
<evidence type="ECO:0000313" key="9">
    <source>
        <dbReference type="Proteomes" id="UP000250744"/>
    </source>
</evidence>
<dbReference type="EMBL" id="QKRX01000003">
    <property type="protein sequence ID" value="RAU18956.1"/>
    <property type="molecule type" value="Genomic_DNA"/>
</dbReference>
<evidence type="ECO:0000256" key="2">
    <source>
        <dbReference type="ARBA" id="ARBA00022490"/>
    </source>
</evidence>
<dbReference type="GO" id="GO:0005737">
    <property type="term" value="C:cytoplasm"/>
    <property type="evidence" value="ECO:0007669"/>
    <property type="project" value="UniProtKB-SubCell"/>
</dbReference>
<organism evidence="8 9">
    <name type="scientific">Nitrincola tibetensis</name>
    <dbReference type="NCBI Taxonomy" id="2219697"/>
    <lineage>
        <taxon>Bacteria</taxon>
        <taxon>Pseudomonadati</taxon>
        <taxon>Pseudomonadota</taxon>
        <taxon>Gammaproteobacteria</taxon>
        <taxon>Oceanospirillales</taxon>
        <taxon>Oceanospirillaceae</taxon>
        <taxon>Nitrincola</taxon>
    </lineage>
</organism>
<dbReference type="Proteomes" id="UP000250744">
    <property type="component" value="Unassembled WGS sequence"/>
</dbReference>
<dbReference type="HAMAP" id="MF_00822">
    <property type="entry name" value="UreE"/>
    <property type="match status" value="1"/>
</dbReference>
<dbReference type="OrthoDB" id="5421304at2"/>
<feature type="region of interest" description="Disordered" evidence="6">
    <location>
        <begin position="135"/>
        <end position="158"/>
    </location>
</feature>
<evidence type="ECO:0000313" key="8">
    <source>
        <dbReference type="EMBL" id="RAU18956.1"/>
    </source>
</evidence>
<accession>A0A364NPD2</accession>
<evidence type="ECO:0000259" key="7">
    <source>
        <dbReference type="SMART" id="SM00988"/>
    </source>
</evidence>
<dbReference type="InterPro" id="IPR012406">
    <property type="entry name" value="UreE"/>
</dbReference>
<dbReference type="GO" id="GO:0051082">
    <property type="term" value="F:unfolded protein binding"/>
    <property type="evidence" value="ECO:0007669"/>
    <property type="project" value="UniProtKB-UniRule"/>
</dbReference>
<name>A0A364NPD2_9GAMM</name>
<dbReference type="GO" id="GO:0019627">
    <property type="term" value="P:urea metabolic process"/>
    <property type="evidence" value="ECO:0007669"/>
    <property type="project" value="InterPro"/>
</dbReference>
<comment type="caution">
    <text evidence="8">The sequence shown here is derived from an EMBL/GenBank/DDBJ whole genome shotgun (WGS) entry which is preliminary data.</text>
</comment>
<sequence length="158" mass="17597">MLRITEKLHDQPQASASLSLSIDQRIRSRLKVTLDDGRDAGLFLPRGLILRGGDRLRTECGVIIEVKASPEWVSRVSTDDPLLLARVSYHLGNRHVPLQIELGFVCYQHDHVLDDMVRGLGADVVCEQQPFEPEAGAYSSESSGHHHAHSHDDTPHSH</sequence>
<keyword evidence="9" id="KW-1185">Reference proteome</keyword>
<dbReference type="SUPFAM" id="SSF69287">
    <property type="entry name" value="Urease metallochaperone UreE, N-terminal domain"/>
    <property type="match status" value="1"/>
</dbReference>
<keyword evidence="3 5" id="KW-0533">Nickel</keyword>
<dbReference type="RefSeq" id="WP_112158346.1">
    <property type="nucleotide sequence ID" value="NZ_QKRX01000003.1"/>
</dbReference>
<dbReference type="SUPFAM" id="SSF69737">
    <property type="entry name" value="Urease metallochaperone UreE, C-terminal domain"/>
    <property type="match status" value="1"/>
</dbReference>
<dbReference type="NCBIfam" id="NF009751">
    <property type="entry name" value="PRK13261.1-1"/>
    <property type="match status" value="1"/>
</dbReference>
<comment type="subcellular location">
    <subcellularLocation>
        <location evidence="1 5">Cytoplasm</location>
    </subcellularLocation>
</comment>
<keyword evidence="4 5" id="KW-0143">Chaperone</keyword>
<dbReference type="GO" id="GO:0065003">
    <property type="term" value="P:protein-containing complex assembly"/>
    <property type="evidence" value="ECO:0007669"/>
    <property type="project" value="InterPro"/>
</dbReference>
<dbReference type="SMART" id="SM00988">
    <property type="entry name" value="UreE_N"/>
    <property type="match status" value="1"/>
</dbReference>
<comment type="function">
    <text evidence="5">Involved in urease metallocenter assembly. Binds nickel. Probably functions as a nickel donor during metallocenter assembly.</text>
</comment>
<feature type="domain" description="UreE urease accessory N-terminal" evidence="7">
    <location>
        <begin position="1"/>
        <end position="64"/>
    </location>
</feature>
<dbReference type="CDD" id="cd00571">
    <property type="entry name" value="UreE"/>
    <property type="match status" value="1"/>
</dbReference>
<evidence type="ECO:0000256" key="6">
    <source>
        <dbReference type="SAM" id="MobiDB-lite"/>
    </source>
</evidence>
<keyword evidence="2 5" id="KW-0963">Cytoplasm</keyword>
<dbReference type="InterPro" id="IPR007864">
    <property type="entry name" value="UreE_C_dom"/>
</dbReference>
<dbReference type="AlphaFoldDB" id="A0A364NPD2"/>
<dbReference type="InterPro" id="IPR004029">
    <property type="entry name" value="UreE_N"/>
</dbReference>
<dbReference type="GO" id="GO:0016151">
    <property type="term" value="F:nickel cation binding"/>
    <property type="evidence" value="ECO:0007669"/>
    <property type="project" value="UniProtKB-UniRule"/>
</dbReference>
<dbReference type="Gene3D" id="2.60.260.20">
    <property type="entry name" value="Urease metallochaperone UreE, N-terminal domain"/>
    <property type="match status" value="1"/>
</dbReference>
<reference evidence="8 9" key="1">
    <citation type="submission" date="2018-06" db="EMBL/GenBank/DDBJ databases">
        <title>Nitrincola tibetense sp. nov., isolated from Lake XuguoCo on Tibetan Plateau.</title>
        <authorList>
            <person name="Xing P."/>
        </authorList>
    </citation>
    <scope>NUCLEOTIDE SEQUENCE [LARGE SCALE GENOMIC DNA]</scope>
    <source>
        <strain evidence="9">xg18</strain>
    </source>
</reference>